<dbReference type="EMBL" id="BQFW01000001">
    <property type="protein sequence ID" value="GJJ67744.1"/>
    <property type="molecule type" value="Genomic_DNA"/>
</dbReference>
<dbReference type="InterPro" id="IPR027417">
    <property type="entry name" value="P-loop_NTPase"/>
</dbReference>
<dbReference type="PANTHER" id="PTHR46312:SF2">
    <property type="entry name" value="NUCLEOTIDE-BINDING OLIGOMERIZATION DOMAIN-CONTAINING PROTEIN 2-LIKE"/>
    <property type="match status" value="1"/>
</dbReference>
<dbReference type="Pfam" id="PF23948">
    <property type="entry name" value="ARM_5"/>
    <property type="match status" value="1"/>
</dbReference>
<evidence type="ECO:0000313" key="2">
    <source>
        <dbReference type="EMBL" id="GJJ67744.1"/>
    </source>
</evidence>
<organism evidence="2 3">
    <name type="scientific">Entomortierella parvispora</name>
    <dbReference type="NCBI Taxonomy" id="205924"/>
    <lineage>
        <taxon>Eukaryota</taxon>
        <taxon>Fungi</taxon>
        <taxon>Fungi incertae sedis</taxon>
        <taxon>Mucoromycota</taxon>
        <taxon>Mortierellomycotina</taxon>
        <taxon>Mortierellomycetes</taxon>
        <taxon>Mortierellales</taxon>
        <taxon>Mortierellaceae</taxon>
        <taxon>Entomortierella</taxon>
    </lineage>
</organism>
<dbReference type="Pfam" id="PF05729">
    <property type="entry name" value="NACHT"/>
    <property type="match status" value="1"/>
</dbReference>
<feature type="domain" description="NACHT" evidence="1">
    <location>
        <begin position="750"/>
        <end position="878"/>
    </location>
</feature>
<dbReference type="PANTHER" id="PTHR46312">
    <property type="entry name" value="NACHT DOMAIN-CONTAINING PROTEIN"/>
    <property type="match status" value="1"/>
</dbReference>
<gene>
    <name evidence="2" type="ORF">EMPS_00090</name>
</gene>
<dbReference type="InterPro" id="IPR056251">
    <property type="entry name" value="Arm_rpt_dom"/>
</dbReference>
<dbReference type="Gene3D" id="3.40.50.300">
    <property type="entry name" value="P-loop containing nucleotide triphosphate hydrolases"/>
    <property type="match status" value="1"/>
</dbReference>
<dbReference type="Pfam" id="PF23238">
    <property type="entry name" value="DUF7068"/>
    <property type="match status" value="1"/>
</dbReference>
<dbReference type="PROSITE" id="PS50837">
    <property type="entry name" value="NACHT"/>
    <property type="match status" value="1"/>
</dbReference>
<dbReference type="InterPro" id="IPR055496">
    <property type="entry name" value="DUF7068"/>
</dbReference>
<dbReference type="Proteomes" id="UP000827284">
    <property type="component" value="Unassembled WGS sequence"/>
</dbReference>
<proteinExistence type="predicted"/>
<sequence>MPRLSAQDALMQATISTDRARRARGSEDAVLEHYRAAKNALKQVGAIEKIDRSTLEETIDAFEELAKVLDNSGGQLQWRAAKCRKRANDLSLKLNKRIKSYTAAMMPSSVGSGVSLSSSQGAAIHRNSAAATSSTTPIVITSTSSATTSANAAFTPQQPPPPFSQPDISVLTASSFLGCMPFFNKDVDPEPIICPLPGLGEPPQTTRQLAYCLALLNPSVQETDLTPKARKWRRDTLKNSSEMDRLAGLSFGVIESFAMDTMKDASTIAEVIQLAPVLNEEHSRFLIKTFIDTVNGSEILHLHSLDGLAKVIQGAAPGSIDSDDLVTILRCLHTRLQSTHSSAYQYRQLLAISRILDAMMVSHIGDVDRINLHEPLTDFLRESESHKDPYLVFQVKYATQALLYVSDDEDSWHAAIRRLWLVLRVGAGLAKVLDPTELKDTLESIEQLYDIGKGSTRTLKVALEAHRDGEGYTFTKKEGLKFKRAWYRTVRMAEWLISTGRLVQFKAVVVTSKCRHQLMFQWGICQLLGQFIADTQWSLEAHQEAVELLGALYKDTRIWIRQKAVDQVIFDVLTNIVSSNDAHSEAAKLLEEIRKENPTIKLLADPLSPLWNTIKFADSVGQSTQGIRLLKAVQDQSRRHAKVDNLPDRPQCPGFSNIQSALKNYHEPTLHILRVSGEKLDLESCFVNLAIVEAPEHRQKEKEDLKLQANMFHRMPSGEGVRNTNTDSLIPLDQLFNKRKLPDGEEGVPKSILVQGRAGIGKSTMCKKLVHAHQNGLWRDRFEIVLWIPLRHLRGLKSRTLEGLFIEKVFVYQDLSQEQAALASALVTYAQQGKVLFIFDGLDEIVAEAGGDEGNTFRTFLKMLLRQRHVIITSRPSGLDVGLLPKIDLELETIGFSQQNVKDFVVKVLDPEPGRTVQEFIQRTPLIQGLANIPVQLDVICFSWNSLPTEGMTVTMTGLYQLMVRKLWCKDALRLNKTDGGIPLTARQIHDFEPEEIDDLMATELQYLGYLAFKGMTNHHQIEFEERDLRSTFRELQGSSPIIQQLSPTHLVEVMKKTSFLHSADSDLDPKKGSVRQAWCNRNTVTSRDVYLQKLETCNIIKLTSCLHSTLDTPIAW</sequence>
<evidence type="ECO:0000259" key="1">
    <source>
        <dbReference type="PROSITE" id="PS50837"/>
    </source>
</evidence>
<name>A0A9P3GZ78_9FUNG</name>
<evidence type="ECO:0000313" key="3">
    <source>
        <dbReference type="Proteomes" id="UP000827284"/>
    </source>
</evidence>
<reference evidence="2" key="2">
    <citation type="journal article" date="2022" name="Microbiol. Resour. Announc.">
        <title>Whole-Genome Sequence of Entomortierella parvispora E1425, a Mucoromycotan Fungus Associated with Burkholderiaceae-Related Endosymbiotic Bacteria.</title>
        <authorList>
            <person name="Herlambang A."/>
            <person name="Guo Y."/>
            <person name="Takashima Y."/>
            <person name="Narisawa K."/>
            <person name="Ohta H."/>
            <person name="Nishizawa T."/>
        </authorList>
    </citation>
    <scope>NUCLEOTIDE SEQUENCE</scope>
    <source>
        <strain evidence="2">E1425</strain>
    </source>
</reference>
<dbReference type="SUPFAM" id="SSF52540">
    <property type="entry name" value="P-loop containing nucleoside triphosphate hydrolases"/>
    <property type="match status" value="1"/>
</dbReference>
<reference evidence="2" key="1">
    <citation type="submission" date="2021-11" db="EMBL/GenBank/DDBJ databases">
        <authorList>
            <person name="Herlambang A."/>
            <person name="Guo Y."/>
            <person name="Takashima Y."/>
            <person name="Nishizawa T."/>
        </authorList>
    </citation>
    <scope>NUCLEOTIDE SEQUENCE</scope>
    <source>
        <strain evidence="2">E1425</strain>
    </source>
</reference>
<dbReference type="InterPro" id="IPR007111">
    <property type="entry name" value="NACHT_NTPase"/>
</dbReference>
<keyword evidence="3" id="KW-1185">Reference proteome</keyword>
<dbReference type="OrthoDB" id="427518at2759"/>
<protein>
    <recommendedName>
        <fullName evidence="1">NACHT domain-containing protein</fullName>
    </recommendedName>
</protein>
<accession>A0A9P3GZ78</accession>
<comment type="caution">
    <text evidence="2">The sequence shown here is derived from an EMBL/GenBank/DDBJ whole genome shotgun (WGS) entry which is preliminary data.</text>
</comment>
<dbReference type="AlphaFoldDB" id="A0A9P3GZ78"/>